<protein>
    <submittedName>
        <fullName evidence="1">Uncharacterized protein</fullName>
    </submittedName>
</protein>
<evidence type="ECO:0000313" key="1">
    <source>
        <dbReference type="EMBL" id="KAL2733714.1"/>
    </source>
</evidence>
<dbReference type="Proteomes" id="UP001607302">
    <property type="component" value="Unassembled WGS sequence"/>
</dbReference>
<reference evidence="1 2" key="1">
    <citation type="journal article" date="2024" name="Ann. Entomol. Soc. Am.">
        <title>Genomic analyses of the southern and eastern yellowjacket wasps (Hymenoptera: Vespidae) reveal evolutionary signatures of social life.</title>
        <authorList>
            <person name="Catto M.A."/>
            <person name="Caine P.B."/>
            <person name="Orr S.E."/>
            <person name="Hunt B.G."/>
            <person name="Goodisman M.A.D."/>
        </authorList>
    </citation>
    <scope>NUCLEOTIDE SEQUENCE [LARGE SCALE GENOMIC DNA]</scope>
    <source>
        <strain evidence="1">233</strain>
        <tissue evidence="1">Head and thorax</tissue>
    </source>
</reference>
<gene>
    <name evidence="1" type="ORF">V1478_003412</name>
</gene>
<proteinExistence type="predicted"/>
<organism evidence="1 2">
    <name type="scientific">Vespula squamosa</name>
    <name type="common">Southern yellow jacket</name>
    <name type="synonym">Wasp</name>
    <dbReference type="NCBI Taxonomy" id="30214"/>
    <lineage>
        <taxon>Eukaryota</taxon>
        <taxon>Metazoa</taxon>
        <taxon>Ecdysozoa</taxon>
        <taxon>Arthropoda</taxon>
        <taxon>Hexapoda</taxon>
        <taxon>Insecta</taxon>
        <taxon>Pterygota</taxon>
        <taxon>Neoptera</taxon>
        <taxon>Endopterygota</taxon>
        <taxon>Hymenoptera</taxon>
        <taxon>Apocrita</taxon>
        <taxon>Aculeata</taxon>
        <taxon>Vespoidea</taxon>
        <taxon>Vespidae</taxon>
        <taxon>Vespinae</taxon>
        <taxon>Vespula</taxon>
    </lineage>
</organism>
<sequence>MKFDVESNSMQDCKRDCLQIGLLTNRSDILSQDGLITTKSLKRNLMSNQIRHTNADGLIITTKSLKRNLTSNQIRHTVANYADIYRKHDILDRIYFQQNRIKDRAISKPAPPLASAPAILPTSLTQLDVEGPDSCFQHKKRSHDGDFRDSSTEKCNHRVEGAKGSENRREIGSPGICLAKAGDNSGATSTKGVPLSARVTFQGWMKGADAELAAPNTIQS</sequence>
<dbReference type="EMBL" id="JAUDFV010000074">
    <property type="protein sequence ID" value="KAL2733714.1"/>
    <property type="molecule type" value="Genomic_DNA"/>
</dbReference>
<comment type="caution">
    <text evidence="1">The sequence shown here is derived from an EMBL/GenBank/DDBJ whole genome shotgun (WGS) entry which is preliminary data.</text>
</comment>
<keyword evidence="2" id="KW-1185">Reference proteome</keyword>
<dbReference type="AlphaFoldDB" id="A0ABD2BLQ6"/>
<name>A0ABD2BLQ6_VESSQ</name>
<evidence type="ECO:0000313" key="2">
    <source>
        <dbReference type="Proteomes" id="UP001607302"/>
    </source>
</evidence>
<accession>A0ABD2BLQ6</accession>